<dbReference type="Proteomes" id="UP000471640">
    <property type="component" value="Unassembled WGS sequence"/>
</dbReference>
<reference evidence="2" key="1">
    <citation type="journal article" date="2020" name="Microbiol. Resour. Announc.">
        <title>Draft Genome Sequences of Thiorhodococcus mannitoliphagus and Thiorhodococcus minor, Purple Sulfur Photosynthetic Bacteria in the Gammaproteobacterial Family Chromatiaceae.</title>
        <authorList>
            <person name="Aviles F.A."/>
            <person name="Meyer T.E."/>
            <person name="Kyndt J.A."/>
        </authorList>
    </citation>
    <scope>NUCLEOTIDE SEQUENCE [LARGE SCALE GENOMIC DNA]</scope>
    <source>
        <strain evidence="2">DSM 18266</strain>
    </source>
</reference>
<keyword evidence="2" id="KW-1185">Reference proteome</keyword>
<organism evidence="1 2">
    <name type="scientific">Thiorhodococcus mannitoliphagus</name>
    <dbReference type="NCBI Taxonomy" id="329406"/>
    <lineage>
        <taxon>Bacteria</taxon>
        <taxon>Pseudomonadati</taxon>
        <taxon>Pseudomonadota</taxon>
        <taxon>Gammaproteobacteria</taxon>
        <taxon>Chromatiales</taxon>
        <taxon>Chromatiaceae</taxon>
        <taxon>Thiorhodococcus</taxon>
    </lineage>
</organism>
<sequence>MCDQIRHPLFSPEWVERFRRSEKTFTRTRHLPFHGLVTFLLNLRKGSTEQEFNGFFAALKEQPLASAAPNVSALFKARQRLSAEVFPALKRQAIDSFRAGPVRARASMLYLISKIPQPGGASAQGEVRW</sequence>
<dbReference type="AlphaFoldDB" id="A0A6P1E161"/>
<name>A0A6P1E161_9GAMM</name>
<protein>
    <submittedName>
        <fullName evidence="1">Uncharacterized protein</fullName>
    </submittedName>
</protein>
<evidence type="ECO:0000313" key="1">
    <source>
        <dbReference type="EMBL" id="NEX23530.1"/>
    </source>
</evidence>
<accession>A0A6P1E161</accession>
<dbReference type="EMBL" id="JAAIJR010000228">
    <property type="protein sequence ID" value="NEX23530.1"/>
    <property type="molecule type" value="Genomic_DNA"/>
</dbReference>
<dbReference type="RefSeq" id="WP_164656960.1">
    <property type="nucleotide sequence ID" value="NZ_JAAIJR010000228.1"/>
</dbReference>
<proteinExistence type="predicted"/>
<comment type="caution">
    <text evidence="1">The sequence shown here is derived from an EMBL/GenBank/DDBJ whole genome shotgun (WGS) entry which is preliminary data.</text>
</comment>
<gene>
    <name evidence="1" type="ORF">G3480_25160</name>
</gene>
<evidence type="ECO:0000313" key="2">
    <source>
        <dbReference type="Proteomes" id="UP000471640"/>
    </source>
</evidence>
<reference evidence="1 2" key="2">
    <citation type="submission" date="2020-02" db="EMBL/GenBank/DDBJ databases">
        <title>Genome sequences of Thiorhodococcus mannitoliphagus and Thiorhodococcus minor, purple sulfur photosynthetic bacteria in the gammaproteobacterial family, Chromatiaceae.</title>
        <authorList>
            <person name="Aviles F.A."/>
            <person name="Meyer T.E."/>
            <person name="Kyndt J.A."/>
        </authorList>
    </citation>
    <scope>NUCLEOTIDE SEQUENCE [LARGE SCALE GENOMIC DNA]</scope>
    <source>
        <strain evidence="1 2">DSM 18266</strain>
    </source>
</reference>